<organism evidence="1 2">
    <name type="scientific">Vairimorpha necatrix</name>
    <dbReference type="NCBI Taxonomy" id="6039"/>
    <lineage>
        <taxon>Eukaryota</taxon>
        <taxon>Fungi</taxon>
        <taxon>Fungi incertae sedis</taxon>
        <taxon>Microsporidia</taxon>
        <taxon>Nosematidae</taxon>
        <taxon>Vairimorpha</taxon>
    </lineage>
</organism>
<evidence type="ECO:0000313" key="1">
    <source>
        <dbReference type="EMBL" id="WUR02513.1"/>
    </source>
</evidence>
<reference evidence="1" key="1">
    <citation type="journal article" date="2024" name="BMC Genomics">
        <title>Functional annotation of a divergent genome using sequence and structure-based similarity.</title>
        <authorList>
            <person name="Svedberg D."/>
            <person name="Winiger R.R."/>
            <person name="Berg A."/>
            <person name="Sharma H."/>
            <person name="Tellgren-Roth C."/>
            <person name="Debrunner-Vossbrinck B.A."/>
            <person name="Vossbrinck C.R."/>
            <person name="Barandun J."/>
        </authorList>
    </citation>
    <scope>NUCLEOTIDE SEQUENCE</scope>
    <source>
        <strain evidence="1">Illinois isolate</strain>
    </source>
</reference>
<proteinExistence type="predicted"/>
<dbReference type="Proteomes" id="UP001334084">
    <property type="component" value="Chromosome 2"/>
</dbReference>
<protein>
    <submittedName>
        <fullName evidence="1">Uncharacterized protein</fullName>
    </submittedName>
</protein>
<accession>A0AAX4J9B7</accession>
<evidence type="ECO:0000313" key="2">
    <source>
        <dbReference type="Proteomes" id="UP001334084"/>
    </source>
</evidence>
<sequence length="380" mass="45440">MTSLLNISTLNYEDVLSHYKSADKNELISTLKDCFLYAPHKVDLICQLLINICQSDSSLILIITELLTTPSPSIQSNISLLIYSKTLNFNIPSINSKVIENEIFKNKENDILKDRELEINEYLNNLECFLEEIKSKLHFNVKIDELEFFKIIFIIKNYQFDIYECLDELTKYSTNDIDYLAILYLINNEELDSFYLINLFLRSIHDKENVNTLLKIFPMMNKQIRDRLIAFIFEYFINRKFFRHSPDTKNFFDSEEEISELKKFIDEDTVREMKKFVSIQNLESFLPDFKNIYEVKKINPVKKEDFNVNQDKEGFYRDFCLLGSPSISHFLSYLEIYKEEMRMTEEDQKIFLDIFNEIFENRTSFKRIVLEKMSKFKFIN</sequence>
<gene>
    <name evidence="1" type="ORF">VNE69_02040</name>
</gene>
<name>A0AAX4J9B7_9MICR</name>
<dbReference type="EMBL" id="CP142727">
    <property type="protein sequence ID" value="WUR02513.1"/>
    <property type="molecule type" value="Genomic_DNA"/>
</dbReference>
<dbReference type="KEGG" id="vnx:VNE69_02040"/>
<dbReference type="SUPFAM" id="SSF48371">
    <property type="entry name" value="ARM repeat"/>
    <property type="match status" value="1"/>
</dbReference>
<dbReference type="InterPro" id="IPR016024">
    <property type="entry name" value="ARM-type_fold"/>
</dbReference>
<keyword evidence="2" id="KW-1185">Reference proteome</keyword>
<dbReference type="AlphaFoldDB" id="A0AAX4J9B7"/>
<dbReference type="RefSeq" id="XP_065328658.1">
    <property type="nucleotide sequence ID" value="XM_065472586.1"/>
</dbReference>
<dbReference type="GeneID" id="90540330"/>